<evidence type="ECO:0000313" key="2">
    <source>
        <dbReference type="Proteomes" id="UP000287651"/>
    </source>
</evidence>
<proteinExistence type="predicted"/>
<dbReference type="EMBL" id="AMZH03036253">
    <property type="protein sequence ID" value="RRT31747.1"/>
    <property type="molecule type" value="Genomic_DNA"/>
</dbReference>
<sequence length="90" mass="10477">MGSTSTISRKNTTVINFAQSPTQVEFHSIFHSSSRNFKILAIPNVLAHGKSYKHDFAKKYNGHKLYAKSRFDRFFVHLLGISKYWSFLMY</sequence>
<protein>
    <submittedName>
        <fullName evidence="1">Uncharacterized protein</fullName>
    </submittedName>
</protein>
<name>A0A426WWR2_ENSVE</name>
<dbReference type="AlphaFoldDB" id="A0A426WWR2"/>
<dbReference type="Proteomes" id="UP000287651">
    <property type="component" value="Unassembled WGS sequence"/>
</dbReference>
<gene>
    <name evidence="1" type="ORF">B296_00054756</name>
</gene>
<organism evidence="1 2">
    <name type="scientific">Ensete ventricosum</name>
    <name type="common">Abyssinian banana</name>
    <name type="synonym">Musa ensete</name>
    <dbReference type="NCBI Taxonomy" id="4639"/>
    <lineage>
        <taxon>Eukaryota</taxon>
        <taxon>Viridiplantae</taxon>
        <taxon>Streptophyta</taxon>
        <taxon>Embryophyta</taxon>
        <taxon>Tracheophyta</taxon>
        <taxon>Spermatophyta</taxon>
        <taxon>Magnoliopsida</taxon>
        <taxon>Liliopsida</taxon>
        <taxon>Zingiberales</taxon>
        <taxon>Musaceae</taxon>
        <taxon>Ensete</taxon>
    </lineage>
</organism>
<evidence type="ECO:0000313" key="1">
    <source>
        <dbReference type="EMBL" id="RRT31747.1"/>
    </source>
</evidence>
<accession>A0A426WWR2</accession>
<comment type="caution">
    <text evidence="1">The sequence shown here is derived from an EMBL/GenBank/DDBJ whole genome shotgun (WGS) entry which is preliminary data.</text>
</comment>
<reference evidence="1 2" key="1">
    <citation type="journal article" date="2014" name="Agronomy (Basel)">
        <title>A Draft Genome Sequence for Ensete ventricosum, the Drought-Tolerant Tree Against Hunger.</title>
        <authorList>
            <person name="Harrison J."/>
            <person name="Moore K.A."/>
            <person name="Paszkiewicz K."/>
            <person name="Jones T."/>
            <person name="Grant M."/>
            <person name="Ambacheew D."/>
            <person name="Muzemil S."/>
            <person name="Studholme D.J."/>
        </authorList>
    </citation>
    <scope>NUCLEOTIDE SEQUENCE [LARGE SCALE GENOMIC DNA]</scope>
</reference>